<feature type="signal peptide" evidence="1">
    <location>
        <begin position="1"/>
        <end position="22"/>
    </location>
</feature>
<gene>
    <name evidence="2" type="ORF">GCM10023116_08760</name>
</gene>
<dbReference type="SUPFAM" id="SSF56935">
    <property type="entry name" value="Porins"/>
    <property type="match status" value="1"/>
</dbReference>
<name>A0ABP8UYC1_9GAMM</name>
<proteinExistence type="predicted"/>
<organism evidence="2 3">
    <name type="scientific">Kistimonas scapharcae</name>
    <dbReference type="NCBI Taxonomy" id="1036133"/>
    <lineage>
        <taxon>Bacteria</taxon>
        <taxon>Pseudomonadati</taxon>
        <taxon>Pseudomonadota</taxon>
        <taxon>Gammaproteobacteria</taxon>
        <taxon>Oceanospirillales</taxon>
        <taxon>Endozoicomonadaceae</taxon>
        <taxon>Kistimonas</taxon>
    </lineage>
</organism>
<protein>
    <submittedName>
        <fullName evidence="2">Outer membrane beta-barrel protein</fullName>
    </submittedName>
</protein>
<sequence length="416" mass="46776">MKGISKLSLAIAMAGYGMSAVAAVEDPGHIRWNGIDITPQLKTDIGYDDNVFREGSGDLKKKGSSFYSIDPSVEFKAQTGLSTYAITLAAKDMNFTSESDAGFTDYGILGDIHQEFNSRNRLDVDWDYGVYHDSGSTVNGVDDKNAPEYVRKKGGLKYGFGSMDAMARVDLFGSIDKRDYEKTRGIREGENRETKEYGATFFYRLMPKTDALFEVKKRDLEYERKLTGFNAGKSPAYDITSYLVGLNWEATAKTTGYAKIGRRYRETDLRDGNNQKIDKEGYTGWEVGVSYMPVDHSVFQLSTTRDYGLEYDEPSEQNFTKGTTTTVAWMHDWTSRIGTNVNYSYTDEEVQSALATNEKDRKVKTFGVSVDWKVRRFVTLSLGYQNTDRDESNIGVGASDDSYRRNVYTLSAELAI</sequence>
<evidence type="ECO:0000313" key="3">
    <source>
        <dbReference type="Proteomes" id="UP001500604"/>
    </source>
</evidence>
<feature type="chain" id="PRO_5046222969" evidence="1">
    <location>
        <begin position="23"/>
        <end position="416"/>
    </location>
</feature>
<accession>A0ABP8UYC1</accession>
<reference evidence="3" key="1">
    <citation type="journal article" date="2019" name="Int. J. Syst. Evol. Microbiol.">
        <title>The Global Catalogue of Microorganisms (GCM) 10K type strain sequencing project: providing services to taxonomists for standard genome sequencing and annotation.</title>
        <authorList>
            <consortium name="The Broad Institute Genomics Platform"/>
            <consortium name="The Broad Institute Genome Sequencing Center for Infectious Disease"/>
            <person name="Wu L."/>
            <person name="Ma J."/>
        </authorList>
    </citation>
    <scope>NUCLEOTIDE SEQUENCE [LARGE SCALE GENOMIC DNA]</scope>
    <source>
        <strain evidence="3">JCM 17805</strain>
    </source>
</reference>
<dbReference type="EMBL" id="BAABFL010000081">
    <property type="protein sequence ID" value="GAA4648607.1"/>
    <property type="molecule type" value="Genomic_DNA"/>
</dbReference>
<keyword evidence="3" id="KW-1185">Reference proteome</keyword>
<evidence type="ECO:0000313" key="2">
    <source>
        <dbReference type="EMBL" id="GAA4648607.1"/>
    </source>
</evidence>
<dbReference type="RefSeq" id="WP_345194275.1">
    <property type="nucleotide sequence ID" value="NZ_BAABFL010000081.1"/>
</dbReference>
<comment type="caution">
    <text evidence="2">The sequence shown here is derived from an EMBL/GenBank/DDBJ whole genome shotgun (WGS) entry which is preliminary data.</text>
</comment>
<evidence type="ECO:0000256" key="1">
    <source>
        <dbReference type="SAM" id="SignalP"/>
    </source>
</evidence>
<dbReference type="Proteomes" id="UP001500604">
    <property type="component" value="Unassembled WGS sequence"/>
</dbReference>
<keyword evidence="1" id="KW-0732">Signal</keyword>